<gene>
    <name evidence="3" type="ORF">G7077_13690</name>
</gene>
<evidence type="ECO:0000313" key="3">
    <source>
        <dbReference type="EMBL" id="QIK79805.1"/>
    </source>
</evidence>
<feature type="chain" id="PRO_5026243463" evidence="2">
    <location>
        <begin position="26"/>
        <end position="439"/>
    </location>
</feature>
<evidence type="ECO:0000313" key="4">
    <source>
        <dbReference type="Proteomes" id="UP000503222"/>
    </source>
</evidence>
<keyword evidence="4" id="KW-1185">Reference proteome</keyword>
<dbReference type="EMBL" id="CP049869">
    <property type="protein sequence ID" value="QIK79805.1"/>
    <property type="molecule type" value="Genomic_DNA"/>
</dbReference>
<dbReference type="RefSeq" id="WP_166412190.1">
    <property type="nucleotide sequence ID" value="NZ_CP049869.1"/>
</dbReference>
<feature type="region of interest" description="Disordered" evidence="1">
    <location>
        <begin position="394"/>
        <end position="439"/>
    </location>
</feature>
<proteinExistence type="predicted"/>
<name>A0A6G7YST3_9SPHN</name>
<dbReference type="AlphaFoldDB" id="A0A6G7YST3"/>
<dbReference type="Proteomes" id="UP000503222">
    <property type="component" value="Chromosome"/>
</dbReference>
<evidence type="ECO:0000256" key="2">
    <source>
        <dbReference type="SAM" id="SignalP"/>
    </source>
</evidence>
<reference evidence="3 4" key="1">
    <citation type="submission" date="2020-03" db="EMBL/GenBank/DDBJ databases">
        <title>Sphingomonas sp. nov., isolated from fish.</title>
        <authorList>
            <person name="Hyun D.-W."/>
            <person name="Bae J.-W."/>
        </authorList>
    </citation>
    <scope>NUCLEOTIDE SEQUENCE [LARGE SCALE GENOMIC DNA]</scope>
    <source>
        <strain evidence="3 4">HDW15B</strain>
    </source>
</reference>
<feature type="compositionally biased region" description="Pro residues" evidence="1">
    <location>
        <begin position="399"/>
        <end position="411"/>
    </location>
</feature>
<feature type="compositionally biased region" description="Low complexity" evidence="1">
    <location>
        <begin position="424"/>
        <end position="439"/>
    </location>
</feature>
<sequence>MSRRLLALFALILLGAVGISAGLQAQLESADRGIAPIDSSGTLEITGIHVDVGGKDAQDARFSGWRVAQREGFKALWAKTHKLPVSQAPTLSDTVLDGMVSSIIVEREQIGPNRYIADLGILFDRAKAGGLLGIGGEMRRSQPMLLIPILVSGGTATSVELKNSWQRAWAQFRTSQSTIDYVRVSGLGVDPVLVNAAQTDRPGRGWWRNIVDLYGAADILVAEVQLNRAYPGGPARGRFIARHGPDSEIVGGFELMAADGNVQAMMDEGVRRMDELFQRALLAGRLQRDSSLDLPPPPELPQLEEEEPEEAKPQEAVAPAAYQIQIVSPDVNTYNFAVANIRTLGGVDSSQVVGVNIGGVSYIHVIFRGSLSQLAAALSGRGYSVENLGSAVRISGNAGPPPPRPTPPPAATPGATPTTPPASTPQQQPNPATTGPTSQ</sequence>
<evidence type="ECO:0000256" key="1">
    <source>
        <dbReference type="SAM" id="MobiDB-lite"/>
    </source>
</evidence>
<accession>A0A6G7YST3</accession>
<feature type="signal peptide" evidence="2">
    <location>
        <begin position="1"/>
        <end position="25"/>
    </location>
</feature>
<protein>
    <submittedName>
        <fullName evidence="3">Heavy-metal-associated domain-containing protein</fullName>
    </submittedName>
</protein>
<feature type="region of interest" description="Disordered" evidence="1">
    <location>
        <begin position="288"/>
        <end position="316"/>
    </location>
</feature>
<dbReference type="KEGG" id="spii:G7077_13690"/>
<organism evidence="3 4">
    <name type="scientific">Sphingomonas piscis</name>
    <dbReference type="NCBI Taxonomy" id="2714943"/>
    <lineage>
        <taxon>Bacteria</taxon>
        <taxon>Pseudomonadati</taxon>
        <taxon>Pseudomonadota</taxon>
        <taxon>Alphaproteobacteria</taxon>
        <taxon>Sphingomonadales</taxon>
        <taxon>Sphingomonadaceae</taxon>
        <taxon>Sphingomonas</taxon>
    </lineage>
</organism>
<keyword evidence="2" id="KW-0732">Signal</keyword>